<dbReference type="InterPro" id="IPR004463">
    <property type="entry name" value="UDP-acyl_GlcNac_deAcase"/>
</dbReference>
<evidence type="ECO:0000256" key="4">
    <source>
        <dbReference type="ARBA" id="ARBA00012745"/>
    </source>
</evidence>
<evidence type="ECO:0000256" key="9">
    <source>
        <dbReference type="ARBA" id="ARBA00022833"/>
    </source>
</evidence>
<dbReference type="UniPathway" id="UPA00359">
    <property type="reaction ID" value="UER00478"/>
</dbReference>
<evidence type="ECO:0000256" key="8">
    <source>
        <dbReference type="ARBA" id="ARBA00022801"/>
    </source>
</evidence>
<feature type="active site" description="Proton donor" evidence="12">
    <location>
        <position position="263"/>
    </location>
</feature>
<keyword evidence="14" id="KW-1185">Reference proteome</keyword>
<dbReference type="PANTHER" id="PTHR33694:SF1">
    <property type="entry name" value="UDP-3-O-ACYL-N-ACETYLGLUCOSAMINE DEACETYLASE 1, MITOCHONDRIAL-RELATED"/>
    <property type="match status" value="1"/>
</dbReference>
<keyword evidence="10 12" id="KW-0443">Lipid metabolism</keyword>
<comment type="similarity">
    <text evidence="12">Belongs to the LpxC family.</text>
</comment>
<keyword evidence="9 12" id="KW-0862">Zinc</keyword>
<dbReference type="HAMAP" id="MF_00388">
    <property type="entry name" value="LpxC"/>
    <property type="match status" value="1"/>
</dbReference>
<evidence type="ECO:0000256" key="6">
    <source>
        <dbReference type="ARBA" id="ARBA00022556"/>
    </source>
</evidence>
<dbReference type="Pfam" id="PF03331">
    <property type="entry name" value="LpxC"/>
    <property type="match status" value="1"/>
</dbReference>
<comment type="catalytic activity">
    <reaction evidence="11 12">
        <text>a UDP-3-O-[(3R)-3-hydroxyacyl]-N-acetyl-alpha-D-glucosamine + H2O = a UDP-3-O-[(3R)-3-hydroxyacyl]-alpha-D-glucosamine + acetate</text>
        <dbReference type="Rhea" id="RHEA:67816"/>
        <dbReference type="ChEBI" id="CHEBI:15377"/>
        <dbReference type="ChEBI" id="CHEBI:30089"/>
        <dbReference type="ChEBI" id="CHEBI:137740"/>
        <dbReference type="ChEBI" id="CHEBI:173225"/>
        <dbReference type="EC" id="3.5.1.108"/>
    </reaction>
</comment>
<dbReference type="EC" id="3.5.1.108" evidence="4 12"/>
<proteinExistence type="inferred from homology"/>
<protein>
    <recommendedName>
        <fullName evidence="4 12">UDP-3-O-acyl-N-acetylglucosamine deacetylase</fullName>
        <shortName evidence="12">UDP-3-O-acyl-GlcNAc deacetylase</shortName>
        <ecNumber evidence="4 12">3.5.1.108</ecNumber>
    </recommendedName>
    <alternativeName>
        <fullName evidence="12">UDP-3-O-[R-3-hydroxymyristoyl]-N-acetylglucosamine deacetylase</fullName>
    </alternativeName>
</protein>
<dbReference type="GO" id="GO:0046872">
    <property type="term" value="F:metal ion binding"/>
    <property type="evidence" value="ECO:0007669"/>
    <property type="project" value="UniProtKB-KW"/>
</dbReference>
<name>A0A1T4KYJ2_9FIRM</name>
<keyword evidence="7 12" id="KW-0479">Metal-binding</keyword>
<dbReference type="InterPro" id="IPR015870">
    <property type="entry name" value="UDP-acyl_N-AcGlcN_deAcase_N"/>
</dbReference>
<dbReference type="NCBIfam" id="TIGR00325">
    <property type="entry name" value="lpxC"/>
    <property type="match status" value="1"/>
</dbReference>
<organism evidence="13 14">
    <name type="scientific">Selenihalanaerobacter shriftii</name>
    <dbReference type="NCBI Taxonomy" id="142842"/>
    <lineage>
        <taxon>Bacteria</taxon>
        <taxon>Bacillati</taxon>
        <taxon>Bacillota</taxon>
        <taxon>Clostridia</taxon>
        <taxon>Halanaerobiales</taxon>
        <taxon>Halobacteroidaceae</taxon>
        <taxon>Selenihalanaerobacter</taxon>
    </lineage>
</organism>
<evidence type="ECO:0000256" key="3">
    <source>
        <dbReference type="ARBA" id="ARBA00005002"/>
    </source>
</evidence>
<evidence type="ECO:0000256" key="12">
    <source>
        <dbReference type="HAMAP-Rule" id="MF_00388"/>
    </source>
</evidence>
<evidence type="ECO:0000256" key="10">
    <source>
        <dbReference type="ARBA" id="ARBA00023098"/>
    </source>
</evidence>
<comment type="pathway">
    <text evidence="3 12">Glycolipid biosynthesis; lipid IV(A) biosynthesis; lipid IV(A) from (3R)-3-hydroxytetradecanoyl-[acyl-carrier-protein] and UDP-N-acetyl-alpha-D-glucosamine: step 2/6.</text>
</comment>
<dbReference type="Gene3D" id="3.30.230.20">
    <property type="entry name" value="lpxc deacetylase, domain 1"/>
    <property type="match status" value="1"/>
</dbReference>
<dbReference type="Gene3D" id="3.30.1700.10">
    <property type="entry name" value="lpxc deacetylase, domain 2"/>
    <property type="match status" value="1"/>
</dbReference>
<dbReference type="InterPro" id="IPR011334">
    <property type="entry name" value="UDP-acyl_GlcNac_deAcase_C"/>
</dbReference>
<keyword evidence="5 12" id="KW-0444">Lipid biosynthesis</keyword>
<dbReference type="STRING" id="142842.SAMN02745118_00944"/>
<keyword evidence="8 12" id="KW-0378">Hydrolase</keyword>
<gene>
    <name evidence="12" type="primary">lpxC</name>
    <name evidence="13" type="ORF">SAMN02745118_00944</name>
</gene>
<dbReference type="GO" id="GO:0016020">
    <property type="term" value="C:membrane"/>
    <property type="evidence" value="ECO:0007669"/>
    <property type="project" value="GOC"/>
</dbReference>
<feature type="binding site" evidence="12">
    <location>
        <position position="82"/>
    </location>
    <ligand>
        <name>Zn(2+)</name>
        <dbReference type="ChEBI" id="CHEBI:29105"/>
    </ligand>
</feature>
<comment type="function">
    <text evidence="2 12">Catalyzes the hydrolysis of UDP-3-O-myristoyl-N-acetylglucosamine to form UDP-3-O-myristoylglucosamine and acetate, the committed step in lipid A biosynthesis.</text>
</comment>
<dbReference type="InterPro" id="IPR020568">
    <property type="entry name" value="Ribosomal_Su5_D2-typ_SF"/>
</dbReference>
<evidence type="ECO:0000313" key="14">
    <source>
        <dbReference type="Proteomes" id="UP000190625"/>
    </source>
</evidence>
<evidence type="ECO:0000256" key="1">
    <source>
        <dbReference type="ARBA" id="ARBA00001947"/>
    </source>
</evidence>
<evidence type="ECO:0000256" key="7">
    <source>
        <dbReference type="ARBA" id="ARBA00022723"/>
    </source>
</evidence>
<accession>A0A1T4KYJ2</accession>
<dbReference type="PANTHER" id="PTHR33694">
    <property type="entry name" value="UDP-3-O-ACYL-N-ACETYLGLUCOSAMINE DEACETYLASE 1, MITOCHONDRIAL-RELATED"/>
    <property type="match status" value="1"/>
</dbReference>
<dbReference type="OrthoDB" id="9772788at2"/>
<dbReference type="Proteomes" id="UP000190625">
    <property type="component" value="Unassembled WGS sequence"/>
</dbReference>
<feature type="binding site" evidence="12">
    <location>
        <position position="241"/>
    </location>
    <ligand>
        <name>Zn(2+)</name>
        <dbReference type="ChEBI" id="CHEBI:29105"/>
    </ligand>
</feature>
<evidence type="ECO:0000313" key="13">
    <source>
        <dbReference type="EMBL" id="SJZ47443.1"/>
    </source>
</evidence>
<evidence type="ECO:0000256" key="5">
    <source>
        <dbReference type="ARBA" id="ARBA00022516"/>
    </source>
</evidence>
<dbReference type="GO" id="GO:0009245">
    <property type="term" value="P:lipid A biosynthetic process"/>
    <property type="evidence" value="ECO:0007669"/>
    <property type="project" value="UniProtKB-UniRule"/>
</dbReference>
<dbReference type="EMBL" id="FUWM01000007">
    <property type="protein sequence ID" value="SJZ47443.1"/>
    <property type="molecule type" value="Genomic_DNA"/>
</dbReference>
<sequence length="280" mass="31158">MRSNSEKQQTLKESISYDGVGLHTGQNVKITCKPLPADSGIIFKRVDLPGKPEIKAEVDNVVATNRSTTIGTDEYRISTVEHLLSALNGAGIDNLLIEINAEEVPVTDGSAKVFLELLYEAGIEELDSKRKVYKIDEIIWVREGDAYLVVLPFVSFKTSYTFVSEHSAIGNQFGEFIINEEVFRDELAPCRTFGFAQEIEDLQARGLALGGSLENAILIEEDEVINDLRFPDEIVRHKILDLVGDLSLIPPFKGHIIAVRSGHKLNVKLAKNIKSYLFDQ</sequence>
<reference evidence="14" key="1">
    <citation type="submission" date="2017-02" db="EMBL/GenBank/DDBJ databases">
        <authorList>
            <person name="Varghese N."/>
            <person name="Submissions S."/>
        </authorList>
    </citation>
    <scope>NUCLEOTIDE SEQUENCE [LARGE SCALE GENOMIC DNA]</scope>
    <source>
        <strain evidence="14">ATCC BAA-73</strain>
    </source>
</reference>
<dbReference type="SUPFAM" id="SSF54211">
    <property type="entry name" value="Ribosomal protein S5 domain 2-like"/>
    <property type="match status" value="2"/>
</dbReference>
<dbReference type="AlphaFoldDB" id="A0A1T4KYJ2"/>
<keyword evidence="6 12" id="KW-0441">Lipid A biosynthesis</keyword>
<feature type="binding site" evidence="12">
    <location>
        <position position="237"/>
    </location>
    <ligand>
        <name>Zn(2+)</name>
        <dbReference type="ChEBI" id="CHEBI:29105"/>
    </ligand>
</feature>
<dbReference type="RefSeq" id="WP_078809439.1">
    <property type="nucleotide sequence ID" value="NZ_FUWM01000007.1"/>
</dbReference>
<comment type="cofactor">
    <cofactor evidence="1 12">
        <name>Zn(2+)</name>
        <dbReference type="ChEBI" id="CHEBI:29105"/>
    </cofactor>
</comment>
<dbReference type="GO" id="GO:0103117">
    <property type="term" value="F:UDP-3-O-acyl-N-acetylglucosamine deacetylase activity"/>
    <property type="evidence" value="ECO:0007669"/>
    <property type="project" value="UniProtKB-UniRule"/>
</dbReference>
<evidence type="ECO:0000256" key="2">
    <source>
        <dbReference type="ARBA" id="ARBA00002923"/>
    </source>
</evidence>
<evidence type="ECO:0000256" key="11">
    <source>
        <dbReference type="ARBA" id="ARBA00024535"/>
    </source>
</evidence>